<name>A0A975S6Q5_9MICC</name>
<dbReference type="InterPro" id="IPR011257">
    <property type="entry name" value="DNA_glycosylase"/>
</dbReference>
<protein>
    <submittedName>
        <fullName evidence="1">Uncharacterized protein</fullName>
    </submittedName>
</protein>
<dbReference type="GO" id="GO:0006281">
    <property type="term" value="P:DNA repair"/>
    <property type="evidence" value="ECO:0007669"/>
    <property type="project" value="InterPro"/>
</dbReference>
<dbReference type="EMBL" id="CP076456">
    <property type="protein sequence ID" value="QWQ36842.1"/>
    <property type="molecule type" value="Genomic_DNA"/>
</dbReference>
<gene>
    <name evidence="1" type="ORF">KG104_03315</name>
</gene>
<dbReference type="GO" id="GO:0003824">
    <property type="term" value="F:catalytic activity"/>
    <property type="evidence" value="ECO:0007669"/>
    <property type="project" value="InterPro"/>
</dbReference>
<dbReference type="SUPFAM" id="SSF48150">
    <property type="entry name" value="DNA-glycosylase"/>
    <property type="match status" value="1"/>
</dbReference>
<sequence length="213" mass="23324">MTSQTDVRQLVDFITAELPRDSWTPWPGGWPDQIEAALIDAVLSISAKYGSETNGVRGAVARYRAEVDSDRPNDLARLSNQDPEQLQTVLNDQKVSGRTKASAIVEAAKNLLAVGVKSAADLDPHNAEQKKAYTAVHGLGWVTWEYFGMLLGKPGIKADRWIVRFAGRALGRDVTATEAKALLFEAAAELEATPTELDHAIWAHERDLRVPPL</sequence>
<evidence type="ECO:0000313" key="1">
    <source>
        <dbReference type="EMBL" id="QWQ36842.1"/>
    </source>
</evidence>
<evidence type="ECO:0000313" key="2">
    <source>
        <dbReference type="Proteomes" id="UP000680588"/>
    </source>
</evidence>
<organism evidence="1 2">
    <name type="scientific">Arthrobacter sunyaminii</name>
    <dbReference type="NCBI Taxonomy" id="2816859"/>
    <lineage>
        <taxon>Bacteria</taxon>
        <taxon>Bacillati</taxon>
        <taxon>Actinomycetota</taxon>
        <taxon>Actinomycetes</taxon>
        <taxon>Micrococcales</taxon>
        <taxon>Micrococcaceae</taxon>
        <taxon>Arthrobacter</taxon>
    </lineage>
</organism>
<accession>A0A975S6Q5</accession>
<dbReference type="KEGG" id="asun:KG104_03315"/>
<dbReference type="RefSeq" id="WP_207347251.1">
    <property type="nucleotide sequence ID" value="NZ_CP076456.1"/>
</dbReference>
<dbReference type="Proteomes" id="UP000680588">
    <property type="component" value="Chromosome"/>
</dbReference>
<keyword evidence="2" id="KW-1185">Reference proteome</keyword>
<dbReference type="AlphaFoldDB" id="A0A975S6Q5"/>
<reference evidence="1" key="1">
    <citation type="submission" date="2021-06" db="EMBL/GenBank/DDBJ databases">
        <title>Novel species in genus Arthrobacter.</title>
        <authorList>
            <person name="Zhang G."/>
        </authorList>
    </citation>
    <scope>NUCLEOTIDE SEQUENCE</scope>
    <source>
        <strain evidence="1">Zg-ZUI122</strain>
    </source>
</reference>
<proteinExistence type="predicted"/>